<evidence type="ECO:0000256" key="2">
    <source>
        <dbReference type="ARBA" id="ARBA00023125"/>
    </source>
</evidence>
<dbReference type="PROSITE" id="PS00356">
    <property type="entry name" value="HTH_LACI_1"/>
    <property type="match status" value="1"/>
</dbReference>
<evidence type="ECO:0000256" key="3">
    <source>
        <dbReference type="ARBA" id="ARBA00023163"/>
    </source>
</evidence>
<dbReference type="STRING" id="1464123.SAMN05444126_10758"/>
<dbReference type="SUPFAM" id="SSF47413">
    <property type="entry name" value="lambda repressor-like DNA-binding domains"/>
    <property type="match status" value="1"/>
</dbReference>
<dbReference type="PRINTS" id="PR00036">
    <property type="entry name" value="HTHLACI"/>
</dbReference>
<dbReference type="AlphaFoldDB" id="A0A1H9SLJ9"/>
<dbReference type="SMART" id="SM00354">
    <property type="entry name" value="HTH_LACI"/>
    <property type="match status" value="1"/>
</dbReference>
<accession>A0A1H9SLJ9</accession>
<dbReference type="Pfam" id="PF00356">
    <property type="entry name" value="LacI"/>
    <property type="match status" value="1"/>
</dbReference>
<dbReference type="GO" id="GO:0000976">
    <property type="term" value="F:transcription cis-regulatory region binding"/>
    <property type="evidence" value="ECO:0007669"/>
    <property type="project" value="TreeGrafter"/>
</dbReference>
<keyword evidence="6" id="KW-1185">Reference proteome</keyword>
<dbReference type="EMBL" id="FOGV01000007">
    <property type="protein sequence ID" value="SER85831.1"/>
    <property type="molecule type" value="Genomic_DNA"/>
</dbReference>
<dbReference type="SUPFAM" id="SSF53822">
    <property type="entry name" value="Periplasmic binding protein-like I"/>
    <property type="match status" value="1"/>
</dbReference>
<gene>
    <name evidence="5" type="ORF">SAMN05444126_10758</name>
</gene>
<name>A0A1H9SLJ9_9BACI</name>
<proteinExistence type="predicted"/>
<keyword evidence="1" id="KW-0805">Transcription regulation</keyword>
<evidence type="ECO:0000313" key="6">
    <source>
        <dbReference type="Proteomes" id="UP000199318"/>
    </source>
</evidence>
<dbReference type="Pfam" id="PF13377">
    <property type="entry name" value="Peripla_BP_3"/>
    <property type="match status" value="1"/>
</dbReference>
<feature type="domain" description="HTH lacI-type" evidence="4">
    <location>
        <begin position="2"/>
        <end position="56"/>
    </location>
</feature>
<dbReference type="RefSeq" id="WP_093072483.1">
    <property type="nucleotide sequence ID" value="NZ_FOGV01000007.1"/>
</dbReference>
<dbReference type="GO" id="GO:0003700">
    <property type="term" value="F:DNA-binding transcription factor activity"/>
    <property type="evidence" value="ECO:0007669"/>
    <property type="project" value="TreeGrafter"/>
</dbReference>
<dbReference type="Proteomes" id="UP000199318">
    <property type="component" value="Unassembled WGS sequence"/>
</dbReference>
<evidence type="ECO:0000313" key="5">
    <source>
        <dbReference type="EMBL" id="SER85831.1"/>
    </source>
</evidence>
<dbReference type="InterPro" id="IPR000843">
    <property type="entry name" value="HTH_LacI"/>
</dbReference>
<dbReference type="PANTHER" id="PTHR30146">
    <property type="entry name" value="LACI-RELATED TRANSCRIPTIONAL REPRESSOR"/>
    <property type="match status" value="1"/>
</dbReference>
<reference evidence="6" key="1">
    <citation type="submission" date="2016-10" db="EMBL/GenBank/DDBJ databases">
        <authorList>
            <person name="de Groot N.N."/>
        </authorList>
    </citation>
    <scope>NUCLEOTIDE SEQUENCE [LARGE SCALE GENOMIC DNA]</scope>
    <source>
        <strain evidence="6">10nlg</strain>
    </source>
</reference>
<sequence length="329" mass="36701">MTTIKDIAELAGVSRTTVSRVLNRSGYVSEAAEARVMEVIEETGYIPSEQAKAMRTKQTKVIGVVLPKISTETVSRTVDGIDTKLSEHGYHLLLANTNLDPAKEIEHLKLLQSRRVDGIIIVATNINDQLLKMIERIKEPVVAVGQDIPGLPCVLYNDYEASRDVTDHLLQKGHRHIGFIGVSEQDRAVGHERLRAFRDTMASWGCPVEENWVQQGVFDIESGYEAMKQIIETSNVRPTAVFAVTDRLAIGAMEYVRSLGWKIPEDISFIGIGSSDLSKYSSPKLSTVDYYNEQAGMKTAELLLDYLRGDKKAPEKFIMNYGLIERNSI</sequence>
<keyword evidence="3" id="KW-0804">Transcription</keyword>
<keyword evidence="2" id="KW-0238">DNA-binding</keyword>
<dbReference type="PROSITE" id="PS50932">
    <property type="entry name" value="HTH_LACI_2"/>
    <property type="match status" value="1"/>
</dbReference>
<dbReference type="OrthoDB" id="3180992at2"/>
<protein>
    <submittedName>
        <fullName evidence="5">LacI family transcriptional regulator, sucrose operon repressor</fullName>
    </submittedName>
</protein>
<dbReference type="InterPro" id="IPR028082">
    <property type="entry name" value="Peripla_BP_I"/>
</dbReference>
<dbReference type="Gene3D" id="1.10.260.40">
    <property type="entry name" value="lambda repressor-like DNA-binding domains"/>
    <property type="match status" value="1"/>
</dbReference>
<evidence type="ECO:0000256" key="1">
    <source>
        <dbReference type="ARBA" id="ARBA00023015"/>
    </source>
</evidence>
<comment type="caution">
    <text evidence="5">The sequence shown here is derived from an EMBL/GenBank/DDBJ whole genome shotgun (WGS) entry which is preliminary data.</text>
</comment>
<evidence type="ECO:0000259" key="4">
    <source>
        <dbReference type="PROSITE" id="PS50932"/>
    </source>
</evidence>
<dbReference type="PANTHER" id="PTHR30146:SF146">
    <property type="entry name" value="HTH-TYPE TRANSCRIPTIONAL REGULATOR TRER"/>
    <property type="match status" value="1"/>
</dbReference>
<dbReference type="CDD" id="cd01542">
    <property type="entry name" value="PBP1_TreR-like"/>
    <property type="match status" value="1"/>
</dbReference>
<dbReference type="InterPro" id="IPR010982">
    <property type="entry name" value="Lambda_DNA-bd_dom_sf"/>
</dbReference>
<dbReference type="Gene3D" id="3.40.50.2300">
    <property type="match status" value="2"/>
</dbReference>
<dbReference type="CDD" id="cd01392">
    <property type="entry name" value="HTH_LacI"/>
    <property type="match status" value="1"/>
</dbReference>
<organism evidence="5 6">
    <name type="scientific">Salisediminibacterium halotolerans</name>
    <dbReference type="NCBI Taxonomy" id="517425"/>
    <lineage>
        <taxon>Bacteria</taxon>
        <taxon>Bacillati</taxon>
        <taxon>Bacillota</taxon>
        <taxon>Bacilli</taxon>
        <taxon>Bacillales</taxon>
        <taxon>Bacillaceae</taxon>
        <taxon>Salisediminibacterium</taxon>
    </lineage>
</organism>
<dbReference type="InterPro" id="IPR046335">
    <property type="entry name" value="LacI/GalR-like_sensor"/>
</dbReference>